<sequence>MCRRIGGSQSSFWQEQRQRPFRALSRRLAPLLAEARAAPELRAEALGGVAANIPSHAARERRAAAKSARLLSWVDCLEAAVEVAALHARTSVRQSLQRRVEYLEAPLGSLPAHRGVAQVQQNLLRRRKLVREAKPCSLAPPPLENAAASTWLEKPQERMEPQRGGLAAAGAQLGASGVAAAGAAQLFPLLQLKGGRRCSLEILLLPRCSMRSSSSPRCCCKLGRGTLADAAAPSRTAVAVGAVVGAVVLVGRSRKRKQGALGSFADYGEKAAILNFPAVEQSIRGGPPPPYIHPAYPGVYTRGLGRGAPRIDSVGLGIDGVFGTADSSECIGSLCWRQFPSSSRSRIQMEGEGLLERLLPLAAAAAAPLKPDAAEELSAAAETTAAAAAASVVTAREEKALAAAAGYSVGRFAAFAAAAAPAIEATEAALHQILEVTPRGAQQQRQQQAEGACREKQQQGRSLQHERHALVALQKQQQFPDLHLHPDLTAAALTAAAVAANAAAHIPVDTLGGFAYYCPEEKEHFESLRDLLQQQAEVLQLPLECQEEAVALLLEGEEQILDLGVWMLNQTKHHQSDRHRNDHRQQQDATLPVLRSIRVWGHAEGLVGVSIDPKGTDRPILLLRTSSKSCGSESSLRGESPHKSSIYSASDAADTPLLLSPWEWFPAAPPLLDIAAFEFDVEAPAGPFLLYAAGVDAQTLAANKVLRFVFEPSLETAPACETRTATAIPGEPQGASSPTLVMGVLTSTGETAALVRRVYPFVLAKRELLLHSGWFGLLGTAPSALRSLRSCFCFCDSCLRRRFGDFDVPPSSDQAAEGGSKLHYDVRLGKDRRYLFFTATNRSCAYTWVQRCKLVYFFLCGPEGRFRCYALLHRVLDAILDALAPAEAAAASKDARVASAATAVGISTNRLQEPHVCLRSPQSQNLTPLRLPLLLLHSEEDMREPLLSNAAIEAADAAGIAAIEDAAAAAAAVIDAPLPLGGTGLLTAAANADAHADSVRMLLQTPLHPALSVHLDVPSCRLSVHQQQHVVLLGQERLQRIREACAKLAAAARPEDSSSQSACTAVRRHKWHVEGMSGWLKESCNAWRHRQKARLWAVHAFASRFAVEVLYTPSRDGLLHIPLTLVARRETVACFQQRRAPPLSLRLAGNASTATGSSLASNECDGLLALPFTPSLLHRPLPAGSAARPLLLQVYGAYKEPLAASFDAGAALLLQNGWILAFAHVRGGGETPLEGEAEGRGHRRRQAAQDLVDILSFLQGSGVSHPKATAVKATSAGAVAAAALLLAGRRCAALSSSQQLSTQQKHRPWMEREAMVRCLLLENGFIDVLSAMEDPLLPLTQLEAEEWGTLENQSSSTSAAAWRDATTAGGVGKTTTRSITWEEEQDTCSEATDPWRVWSAVAKEEAADARCSIAAYCCYETLQKLHPQVGETAALPSPFPSVLLTTSLTDSRTPPWHAAKLAAHLNRLQQHTPQARGQQPAGAADVHLRCLVSGSGHYGHMDGQKHTNKVAEDICFLLSRIPHDWFHHTRG</sequence>
<keyword evidence="4" id="KW-1185">Reference proteome</keyword>
<dbReference type="Proteomes" id="UP000095192">
    <property type="component" value="Unassembled WGS sequence"/>
</dbReference>
<dbReference type="PANTHER" id="PTHR11757:SF19">
    <property type="entry name" value="PROLYL ENDOPEPTIDASE-LIKE"/>
    <property type="match status" value="1"/>
</dbReference>
<dbReference type="EMBL" id="JROU02000097">
    <property type="protein sequence ID" value="OEH80364.1"/>
    <property type="molecule type" value="Genomic_DNA"/>
</dbReference>
<dbReference type="InterPro" id="IPR029058">
    <property type="entry name" value="AB_hydrolase_fold"/>
</dbReference>
<dbReference type="GO" id="GO:0005856">
    <property type="term" value="C:cytoskeleton"/>
    <property type="evidence" value="ECO:0007669"/>
    <property type="project" value="TreeGrafter"/>
</dbReference>
<comment type="similarity">
    <text evidence="1">Belongs to the peptidase S9A family.</text>
</comment>
<evidence type="ECO:0008006" key="5">
    <source>
        <dbReference type="Google" id="ProtNLM"/>
    </source>
</evidence>
<evidence type="ECO:0000256" key="2">
    <source>
        <dbReference type="SAM" id="MobiDB-lite"/>
    </source>
</evidence>
<evidence type="ECO:0000313" key="4">
    <source>
        <dbReference type="Proteomes" id="UP000095192"/>
    </source>
</evidence>
<feature type="compositionally biased region" description="Low complexity" evidence="2">
    <location>
        <begin position="1365"/>
        <end position="1375"/>
    </location>
</feature>
<name>A0A1D3DA86_9EIME</name>
<feature type="compositionally biased region" description="Basic and acidic residues" evidence="2">
    <location>
        <begin position="452"/>
        <end position="465"/>
    </location>
</feature>
<dbReference type="InterPro" id="IPR051543">
    <property type="entry name" value="Serine_Peptidase_S9A"/>
</dbReference>
<comment type="caution">
    <text evidence="3">The sequence shown here is derived from an EMBL/GenBank/DDBJ whole genome shotgun (WGS) entry which is preliminary data.</text>
</comment>
<feature type="compositionally biased region" description="Low complexity" evidence="2">
    <location>
        <begin position="441"/>
        <end position="451"/>
    </location>
</feature>
<protein>
    <recommendedName>
        <fullName evidence="5">Peptidase S9 prolyl oligopeptidase catalytic domain-containing protein</fullName>
    </recommendedName>
</protein>
<accession>A0A1D3DA86</accession>
<gene>
    <name evidence="3" type="ORF">cyc_05167</name>
</gene>
<evidence type="ECO:0000256" key="1">
    <source>
        <dbReference type="ARBA" id="ARBA00005228"/>
    </source>
</evidence>
<feature type="region of interest" description="Disordered" evidence="2">
    <location>
        <begin position="441"/>
        <end position="465"/>
    </location>
</feature>
<feature type="region of interest" description="Disordered" evidence="2">
    <location>
        <begin position="1353"/>
        <end position="1375"/>
    </location>
</feature>
<reference evidence="3 4" key="1">
    <citation type="journal article" date="2016" name="BMC Genomics">
        <title>Comparative genomics reveals Cyclospora cayetanensis possesses coccidia-like metabolism and invasion components but unique surface antigens.</title>
        <authorList>
            <person name="Liu S."/>
            <person name="Wang L."/>
            <person name="Zheng H."/>
            <person name="Xu Z."/>
            <person name="Roellig D.M."/>
            <person name="Li N."/>
            <person name="Frace M.A."/>
            <person name="Tang K."/>
            <person name="Arrowood M.J."/>
            <person name="Moss D.M."/>
            <person name="Zhang L."/>
            <person name="Feng Y."/>
            <person name="Xiao L."/>
        </authorList>
    </citation>
    <scope>NUCLEOTIDE SEQUENCE [LARGE SCALE GENOMIC DNA]</scope>
    <source>
        <strain evidence="3 4">CHN_HEN01</strain>
    </source>
</reference>
<dbReference type="GO" id="GO:0005794">
    <property type="term" value="C:Golgi apparatus"/>
    <property type="evidence" value="ECO:0007669"/>
    <property type="project" value="TreeGrafter"/>
</dbReference>
<evidence type="ECO:0000313" key="3">
    <source>
        <dbReference type="EMBL" id="OEH80364.1"/>
    </source>
</evidence>
<dbReference type="Gene3D" id="3.40.50.1820">
    <property type="entry name" value="alpha/beta hydrolase"/>
    <property type="match status" value="1"/>
</dbReference>
<dbReference type="PANTHER" id="PTHR11757">
    <property type="entry name" value="PROTEASE FAMILY S9A OLIGOPEPTIDASE"/>
    <property type="match status" value="1"/>
</dbReference>
<dbReference type="SUPFAM" id="SSF53474">
    <property type="entry name" value="alpha/beta-Hydrolases"/>
    <property type="match status" value="1"/>
</dbReference>
<proteinExistence type="inferred from homology"/>
<dbReference type="VEuPathDB" id="ToxoDB:LOC34621571"/>
<dbReference type="VEuPathDB" id="ToxoDB:cyc_05167"/>
<dbReference type="InParanoid" id="A0A1D3DA86"/>
<organism evidence="3 4">
    <name type="scientific">Cyclospora cayetanensis</name>
    <dbReference type="NCBI Taxonomy" id="88456"/>
    <lineage>
        <taxon>Eukaryota</taxon>
        <taxon>Sar</taxon>
        <taxon>Alveolata</taxon>
        <taxon>Apicomplexa</taxon>
        <taxon>Conoidasida</taxon>
        <taxon>Coccidia</taxon>
        <taxon>Eucoccidiorida</taxon>
        <taxon>Eimeriorina</taxon>
        <taxon>Eimeriidae</taxon>
        <taxon>Cyclospora</taxon>
    </lineage>
</organism>